<reference evidence="3 5" key="2">
    <citation type="submission" date="2018-11" db="EMBL/GenBank/DDBJ databases">
        <authorList>
            <consortium name="Pathogen Informatics"/>
        </authorList>
    </citation>
    <scope>NUCLEOTIDE SEQUENCE [LARGE SCALE GENOMIC DNA]</scope>
</reference>
<evidence type="ECO:0000256" key="2">
    <source>
        <dbReference type="SAM" id="MobiDB-lite"/>
    </source>
</evidence>
<dbReference type="AlphaFoldDB" id="A0A0N4UIL8"/>
<evidence type="ECO:0000256" key="1">
    <source>
        <dbReference type="SAM" id="Coils"/>
    </source>
</evidence>
<dbReference type="GO" id="GO:0003729">
    <property type="term" value="F:mRNA binding"/>
    <property type="evidence" value="ECO:0007669"/>
    <property type="project" value="TreeGrafter"/>
</dbReference>
<dbReference type="EMBL" id="UYYG01001199">
    <property type="protein sequence ID" value="VDN60049.1"/>
    <property type="molecule type" value="Genomic_DNA"/>
</dbReference>
<dbReference type="OrthoDB" id="5820935at2759"/>
<dbReference type="PANTHER" id="PTHR31027:SF2">
    <property type="entry name" value="LEBERCILIN DOMAIN-CONTAINING PROTEIN"/>
    <property type="match status" value="1"/>
</dbReference>
<dbReference type="WBParaSite" id="DME_0000745301-mRNA-1">
    <property type="protein sequence ID" value="DME_0000745301-mRNA-1"/>
    <property type="gene ID" value="DME_0000745301"/>
</dbReference>
<keyword evidence="1" id="KW-0175">Coiled coil</keyword>
<organism evidence="4 6">
    <name type="scientific">Dracunculus medinensis</name>
    <name type="common">Guinea worm</name>
    <dbReference type="NCBI Taxonomy" id="318479"/>
    <lineage>
        <taxon>Eukaryota</taxon>
        <taxon>Metazoa</taxon>
        <taxon>Ecdysozoa</taxon>
        <taxon>Nematoda</taxon>
        <taxon>Chromadorea</taxon>
        <taxon>Rhabditida</taxon>
        <taxon>Spirurina</taxon>
        <taxon>Dracunculoidea</taxon>
        <taxon>Dracunculidae</taxon>
        <taxon>Dracunculus</taxon>
    </lineage>
</organism>
<protein>
    <submittedName>
        <fullName evidence="6">Beclin 1-associated autophagy-related key regulator</fullName>
    </submittedName>
</protein>
<gene>
    <name evidence="3" type="ORF">DME_LOCUS10022</name>
</gene>
<evidence type="ECO:0000313" key="5">
    <source>
        <dbReference type="Proteomes" id="UP000274756"/>
    </source>
</evidence>
<dbReference type="GO" id="GO:0005783">
    <property type="term" value="C:endoplasmic reticulum"/>
    <property type="evidence" value="ECO:0007669"/>
    <property type="project" value="TreeGrafter"/>
</dbReference>
<proteinExistence type="predicted"/>
<sequence>MLTSSQMRELNSDSGDASCSAESTNGISSSISDKVNPDEELCPLPPDRNSFQLLQIDNIIGKNCEGILLTLRNKRIPLRLRRDELRDEINVRKPEIVELRKQLDLKNRVISDIENDLVYKREDRLNLRLSKLEETYNRKGFTSIRNEQALVKEIDKLKRNRMKLEKYNSLLEERRIIETKFREAKAAQNRILRLIRQIACELQSINQQIGHHHKDLMDMRKLLQEIYINKKELVEKYNGAKEIYLAWLRNNRNEKMRFSGPSVCNHSYPATFPVVSRQHYQKPYDNEDEEQLLEPFYEQKMSCHRVINYLECIRPHMETTNRFPNLDSSTSTAVTFCHSVEESDDSAEEFPPAMAILKKHASLPARPTYIGPACEKEIIPGIKGKKKMNKKSSKKPCQHINHPLEIIRLFNDLGVDLPLCYKQIDRVLDEVRELLDFYKQQTNIVVWNESDYCHFLSESECTADSAWNGSTDMSEPGSLRSYQLMSSSDIVSPTEPIVGSNVPPSSSCNQLVDQVVCLSVNDEGIDSKGSTR</sequence>
<dbReference type="PANTHER" id="PTHR31027">
    <property type="entry name" value="NUCLEAR SEGREGATION PROTEIN BFR1"/>
    <property type="match status" value="1"/>
</dbReference>
<evidence type="ECO:0000313" key="3">
    <source>
        <dbReference type="EMBL" id="VDN60049.1"/>
    </source>
</evidence>
<accession>A0A0N4UIL8</accession>
<dbReference type="STRING" id="318479.A0A0N4UIL8"/>
<evidence type="ECO:0000313" key="4">
    <source>
        <dbReference type="Proteomes" id="UP000038040"/>
    </source>
</evidence>
<feature type="region of interest" description="Disordered" evidence="2">
    <location>
        <begin position="1"/>
        <end position="38"/>
    </location>
</feature>
<feature type="coiled-coil region" evidence="1">
    <location>
        <begin position="147"/>
        <end position="174"/>
    </location>
</feature>
<reference evidence="6" key="1">
    <citation type="submission" date="2017-02" db="UniProtKB">
        <authorList>
            <consortium name="WormBaseParasite"/>
        </authorList>
    </citation>
    <scope>IDENTIFICATION</scope>
</reference>
<dbReference type="InterPro" id="IPR039604">
    <property type="entry name" value="Bfr1"/>
</dbReference>
<keyword evidence="5" id="KW-1185">Reference proteome</keyword>
<dbReference type="Proteomes" id="UP000274756">
    <property type="component" value="Unassembled WGS sequence"/>
</dbReference>
<dbReference type="Proteomes" id="UP000038040">
    <property type="component" value="Unplaced"/>
</dbReference>
<evidence type="ECO:0000313" key="6">
    <source>
        <dbReference type="WBParaSite" id="DME_0000745301-mRNA-1"/>
    </source>
</evidence>
<feature type="compositionally biased region" description="Polar residues" evidence="2">
    <location>
        <begin position="1"/>
        <end position="33"/>
    </location>
</feature>
<name>A0A0N4UIL8_DRAME</name>
<dbReference type="GO" id="GO:0008298">
    <property type="term" value="P:intracellular mRNA localization"/>
    <property type="evidence" value="ECO:0007669"/>
    <property type="project" value="TreeGrafter"/>
</dbReference>
<dbReference type="GO" id="GO:1990904">
    <property type="term" value="C:ribonucleoprotein complex"/>
    <property type="evidence" value="ECO:0007669"/>
    <property type="project" value="TreeGrafter"/>
</dbReference>
<dbReference type="GO" id="GO:0042175">
    <property type="term" value="C:nuclear outer membrane-endoplasmic reticulum membrane network"/>
    <property type="evidence" value="ECO:0007669"/>
    <property type="project" value="TreeGrafter"/>
</dbReference>